<sequence>MTQAGVAAAAAAAAETTQPAIPSTSRDSRYLIGRYFLCPWKSKQLDPEYSGTSLPTLVSCELEKVDTKPLGQAAESLL</sequence>
<proteinExistence type="predicted"/>
<organism evidence="1 2">
    <name type="scientific">Ovis ammon polii x Ovis aries</name>
    <dbReference type="NCBI Taxonomy" id="2918886"/>
    <lineage>
        <taxon>Eukaryota</taxon>
        <taxon>Metazoa</taxon>
        <taxon>Chordata</taxon>
        <taxon>Craniata</taxon>
        <taxon>Vertebrata</taxon>
        <taxon>Euteleostomi</taxon>
        <taxon>Mammalia</taxon>
        <taxon>Eutheria</taxon>
        <taxon>Laurasiatheria</taxon>
        <taxon>Artiodactyla</taxon>
        <taxon>Ruminantia</taxon>
        <taxon>Pecora</taxon>
        <taxon>Bovidae</taxon>
        <taxon>Caprinae</taxon>
        <taxon>Ovis</taxon>
    </lineage>
</organism>
<reference evidence="1" key="1">
    <citation type="submission" date="2022-03" db="EMBL/GenBank/DDBJ databases">
        <title>Genomic analyses of argali, domestic sheep and their hybrids provide insights into chromosomal evolution, heterosis and genetic basis of agronomic traits.</title>
        <authorList>
            <person name="Li M."/>
        </authorList>
    </citation>
    <scope>NUCLEOTIDE SEQUENCE</scope>
    <source>
        <strain evidence="1">F1 hybrid</strain>
    </source>
</reference>
<evidence type="ECO:0000313" key="1">
    <source>
        <dbReference type="EMBL" id="KAI4585015.1"/>
    </source>
</evidence>
<evidence type="ECO:0000313" key="2">
    <source>
        <dbReference type="Proteomes" id="UP001057279"/>
    </source>
</evidence>
<keyword evidence="2" id="KW-1185">Reference proteome</keyword>
<gene>
    <name evidence="1" type="ORF">MJG53_006549</name>
</gene>
<dbReference type="Proteomes" id="UP001057279">
    <property type="component" value="Linkage Group LG05"/>
</dbReference>
<comment type="caution">
    <text evidence="1">The sequence shown here is derived from an EMBL/GenBank/DDBJ whole genome shotgun (WGS) entry which is preliminary data.</text>
</comment>
<dbReference type="EMBL" id="CM043030">
    <property type="protein sequence ID" value="KAI4585015.1"/>
    <property type="molecule type" value="Genomic_DNA"/>
</dbReference>
<accession>A0ACB9V6G0</accession>
<protein>
    <submittedName>
        <fullName evidence="1">Uncharacterized protein</fullName>
    </submittedName>
</protein>
<name>A0ACB9V6G0_9CETA</name>